<reference evidence="6 7" key="1">
    <citation type="submission" date="2017-06" db="EMBL/GenBank/DDBJ databases">
        <title>Description of Rhodopirellula bahusiensis sp. nov.</title>
        <authorList>
            <person name="Kizina J."/>
            <person name="Harder J."/>
        </authorList>
    </citation>
    <scope>NUCLEOTIDE SEQUENCE [LARGE SCALE GENOMIC DNA]</scope>
    <source>
        <strain evidence="6 7">SWK21</strain>
    </source>
</reference>
<protein>
    <recommendedName>
        <fullName evidence="5">ATP-grasp domain-containing protein</fullName>
    </recommendedName>
</protein>
<dbReference type="Gene3D" id="3.30.470.20">
    <property type="entry name" value="ATP-grasp fold, B domain"/>
    <property type="match status" value="1"/>
</dbReference>
<feature type="domain" description="ATP-grasp" evidence="5">
    <location>
        <begin position="120"/>
        <end position="308"/>
    </location>
</feature>
<keyword evidence="2 4" id="KW-0547">Nucleotide-binding</keyword>
<dbReference type="AlphaFoldDB" id="A0A2G1W2Z4"/>
<dbReference type="InterPro" id="IPR005479">
    <property type="entry name" value="CPAse_ATP-bd"/>
</dbReference>
<organism evidence="6 7">
    <name type="scientific">Rhodopirellula bahusiensis</name>
    <dbReference type="NCBI Taxonomy" id="2014065"/>
    <lineage>
        <taxon>Bacteria</taxon>
        <taxon>Pseudomonadati</taxon>
        <taxon>Planctomycetota</taxon>
        <taxon>Planctomycetia</taxon>
        <taxon>Pirellulales</taxon>
        <taxon>Pirellulaceae</taxon>
        <taxon>Rhodopirellula</taxon>
    </lineage>
</organism>
<keyword evidence="1" id="KW-0436">Ligase</keyword>
<dbReference type="Proteomes" id="UP000225740">
    <property type="component" value="Unassembled WGS sequence"/>
</dbReference>
<dbReference type="OrthoDB" id="2210549at2"/>
<dbReference type="PROSITE" id="PS50975">
    <property type="entry name" value="ATP_GRASP"/>
    <property type="match status" value="1"/>
</dbReference>
<dbReference type="Pfam" id="PF02786">
    <property type="entry name" value="CPSase_L_D2"/>
    <property type="match status" value="1"/>
</dbReference>
<accession>A0A2G1W2Z4</accession>
<evidence type="ECO:0000256" key="4">
    <source>
        <dbReference type="PROSITE-ProRule" id="PRU00409"/>
    </source>
</evidence>
<keyword evidence="7" id="KW-1185">Reference proteome</keyword>
<evidence type="ECO:0000259" key="5">
    <source>
        <dbReference type="PROSITE" id="PS50975"/>
    </source>
</evidence>
<name>A0A2G1W2Z4_9BACT</name>
<comment type="caution">
    <text evidence="6">The sequence shown here is derived from an EMBL/GenBank/DDBJ whole genome shotgun (WGS) entry which is preliminary data.</text>
</comment>
<dbReference type="InterPro" id="IPR011761">
    <property type="entry name" value="ATP-grasp"/>
</dbReference>
<dbReference type="GO" id="GO:0005829">
    <property type="term" value="C:cytosol"/>
    <property type="evidence" value="ECO:0007669"/>
    <property type="project" value="TreeGrafter"/>
</dbReference>
<evidence type="ECO:0000256" key="2">
    <source>
        <dbReference type="ARBA" id="ARBA00022741"/>
    </source>
</evidence>
<dbReference type="PANTHER" id="PTHR43055:SF1">
    <property type="entry name" value="FORMATE-DEPENDENT PHOSPHORIBOSYLGLYCINAMIDE FORMYLTRANSFERASE"/>
    <property type="match status" value="1"/>
</dbReference>
<dbReference type="Gene3D" id="3.30.1490.20">
    <property type="entry name" value="ATP-grasp fold, A domain"/>
    <property type="match status" value="1"/>
</dbReference>
<dbReference type="SUPFAM" id="SSF56059">
    <property type="entry name" value="Glutathione synthetase ATP-binding domain-like"/>
    <property type="match status" value="1"/>
</dbReference>
<dbReference type="GO" id="GO:0046872">
    <property type="term" value="F:metal ion binding"/>
    <property type="evidence" value="ECO:0007669"/>
    <property type="project" value="InterPro"/>
</dbReference>
<dbReference type="InterPro" id="IPR013815">
    <property type="entry name" value="ATP_grasp_subdomain_1"/>
</dbReference>
<evidence type="ECO:0000313" key="7">
    <source>
        <dbReference type="Proteomes" id="UP000225740"/>
    </source>
</evidence>
<dbReference type="RefSeq" id="WP_099262517.1">
    <property type="nucleotide sequence ID" value="NZ_NIZW01000017.1"/>
</dbReference>
<keyword evidence="3 4" id="KW-0067">ATP-binding</keyword>
<dbReference type="GO" id="GO:0016874">
    <property type="term" value="F:ligase activity"/>
    <property type="evidence" value="ECO:0007669"/>
    <property type="project" value="UniProtKB-KW"/>
</dbReference>
<evidence type="ECO:0000256" key="3">
    <source>
        <dbReference type="ARBA" id="ARBA00022840"/>
    </source>
</evidence>
<evidence type="ECO:0000313" key="6">
    <source>
        <dbReference type="EMBL" id="PHQ33406.1"/>
    </source>
</evidence>
<dbReference type="GeneID" id="90610381"/>
<sequence>MSESRRILLTEGSSTSARQTLHCLGGRHTIDVMDSAALSQCRFSSLVRHWHRCPLSSADPIAFLRRLKELIDQHHYDVVIATHEQAYLLSRVRDQLQNHVGVALPTFDAIDRLQNKANFARAMEELGLPQPHTRIVDGTSAESLQEGCSAQSEFPCFLKTAHGTAGRGVIAIHDSAEMREWVKEQTATDASLPNQEIVLQSAAPGELSILQAIFDRGRMIAWHDAMGLRRGVGGAPIVRVSTHRENVAEDVRKLGESLDWHGALFVEYFYDQTTGHHQFIEANPRIGETVNAMLAGVNLCEFLVKVSLNEIPDSALVASGVAGVRSHQFLTALLDQAMQTGSRAAVWQEITNRIRHKDGYRDSQPEMMRLKQDLLSGIPPLAVAMELLLSPKRSHKMVRSTVANYGLNADAVAKIASLPAQELSAIFE</sequence>
<gene>
    <name evidence="6" type="ORF">CEE69_20495</name>
</gene>
<proteinExistence type="predicted"/>
<dbReference type="PANTHER" id="PTHR43055">
    <property type="entry name" value="FORMATE-DEPENDENT PHOSPHORIBOSYLGLYCINAMIDE FORMYLTRANSFERASE"/>
    <property type="match status" value="1"/>
</dbReference>
<dbReference type="EMBL" id="NIZW01000017">
    <property type="protein sequence ID" value="PHQ33406.1"/>
    <property type="molecule type" value="Genomic_DNA"/>
</dbReference>
<evidence type="ECO:0000256" key="1">
    <source>
        <dbReference type="ARBA" id="ARBA00022598"/>
    </source>
</evidence>
<dbReference type="GO" id="GO:0005524">
    <property type="term" value="F:ATP binding"/>
    <property type="evidence" value="ECO:0007669"/>
    <property type="project" value="UniProtKB-UniRule"/>
</dbReference>